<accession>A0A8J4EEY1</accession>
<proteinExistence type="predicted"/>
<reference evidence="1" key="1">
    <citation type="submission" date="2021-01" db="EMBL/GenBank/DDBJ databases">
        <title>Whole genome shotgun sequence of Virgisporangium ochraceum NBRC 16418.</title>
        <authorList>
            <person name="Komaki H."/>
            <person name="Tamura T."/>
        </authorList>
    </citation>
    <scope>NUCLEOTIDE SEQUENCE</scope>
    <source>
        <strain evidence="1">NBRC 16418</strain>
    </source>
</reference>
<organism evidence="1 2">
    <name type="scientific">Virgisporangium ochraceum</name>
    <dbReference type="NCBI Taxonomy" id="65505"/>
    <lineage>
        <taxon>Bacteria</taxon>
        <taxon>Bacillati</taxon>
        <taxon>Actinomycetota</taxon>
        <taxon>Actinomycetes</taxon>
        <taxon>Micromonosporales</taxon>
        <taxon>Micromonosporaceae</taxon>
        <taxon>Virgisporangium</taxon>
    </lineage>
</organism>
<dbReference type="RefSeq" id="WP_203932043.1">
    <property type="nucleotide sequence ID" value="NZ_BOPH01000097.1"/>
</dbReference>
<evidence type="ECO:0000313" key="2">
    <source>
        <dbReference type="Proteomes" id="UP000635606"/>
    </source>
</evidence>
<dbReference type="Proteomes" id="UP000635606">
    <property type="component" value="Unassembled WGS sequence"/>
</dbReference>
<gene>
    <name evidence="1" type="ORF">Voc01_071080</name>
</gene>
<sequence>MGLWSGLPPAQARAQQRGVADGGYPFTCAVLDDMTFFADGEALAEGDVEDMLRGMAPALRRFGVDLRVQTVSDDDDGYVVDISGRRCPVLDADDRHRRSAWLLATVRPLAVVDDLLVGAGAPVRVHTLHAGGNEGLALLLDPAVVEVVRASGLVADRDLPEPVRPHRRR</sequence>
<dbReference type="EMBL" id="BOPH01000097">
    <property type="protein sequence ID" value="GIJ72191.1"/>
    <property type="molecule type" value="Genomic_DNA"/>
</dbReference>
<keyword evidence="2" id="KW-1185">Reference proteome</keyword>
<evidence type="ECO:0000313" key="1">
    <source>
        <dbReference type="EMBL" id="GIJ72191.1"/>
    </source>
</evidence>
<protein>
    <submittedName>
        <fullName evidence="1">Uncharacterized protein</fullName>
    </submittedName>
</protein>
<name>A0A8J4EEY1_9ACTN</name>
<dbReference type="AlphaFoldDB" id="A0A8J4EEY1"/>
<comment type="caution">
    <text evidence="1">The sequence shown here is derived from an EMBL/GenBank/DDBJ whole genome shotgun (WGS) entry which is preliminary data.</text>
</comment>